<accession>A0A8R7P6Q7</accession>
<evidence type="ECO:0000256" key="1">
    <source>
        <dbReference type="SAM" id="MobiDB-lite"/>
    </source>
</evidence>
<organism evidence="2 3">
    <name type="scientific">Triticum urartu</name>
    <name type="common">Red wild einkorn</name>
    <name type="synonym">Crithodium urartu</name>
    <dbReference type="NCBI Taxonomy" id="4572"/>
    <lineage>
        <taxon>Eukaryota</taxon>
        <taxon>Viridiplantae</taxon>
        <taxon>Streptophyta</taxon>
        <taxon>Embryophyta</taxon>
        <taxon>Tracheophyta</taxon>
        <taxon>Spermatophyta</taxon>
        <taxon>Magnoliopsida</taxon>
        <taxon>Liliopsida</taxon>
        <taxon>Poales</taxon>
        <taxon>Poaceae</taxon>
        <taxon>BOP clade</taxon>
        <taxon>Pooideae</taxon>
        <taxon>Triticodae</taxon>
        <taxon>Triticeae</taxon>
        <taxon>Triticinae</taxon>
        <taxon>Triticum</taxon>
    </lineage>
</organism>
<sequence>MLGVGDGVADDVLEEDLEHAAGLLVDEPRDALHAAPPRQPPDRRLGDALDVVAQHLPVALGAALAQPLASLAAPGHGSRSRAASGCGGIGGTVVAAGAW</sequence>
<reference evidence="2" key="3">
    <citation type="submission" date="2022-06" db="UniProtKB">
        <authorList>
            <consortium name="EnsemblPlants"/>
        </authorList>
    </citation>
    <scope>IDENTIFICATION</scope>
</reference>
<dbReference type="AlphaFoldDB" id="A0A8R7P6Q7"/>
<reference evidence="3" key="1">
    <citation type="journal article" date="2013" name="Nature">
        <title>Draft genome of the wheat A-genome progenitor Triticum urartu.</title>
        <authorList>
            <person name="Ling H.Q."/>
            <person name="Zhao S."/>
            <person name="Liu D."/>
            <person name="Wang J."/>
            <person name="Sun H."/>
            <person name="Zhang C."/>
            <person name="Fan H."/>
            <person name="Li D."/>
            <person name="Dong L."/>
            <person name="Tao Y."/>
            <person name="Gao C."/>
            <person name="Wu H."/>
            <person name="Li Y."/>
            <person name="Cui Y."/>
            <person name="Guo X."/>
            <person name="Zheng S."/>
            <person name="Wang B."/>
            <person name="Yu K."/>
            <person name="Liang Q."/>
            <person name="Yang W."/>
            <person name="Lou X."/>
            <person name="Chen J."/>
            <person name="Feng M."/>
            <person name="Jian J."/>
            <person name="Zhang X."/>
            <person name="Luo G."/>
            <person name="Jiang Y."/>
            <person name="Liu J."/>
            <person name="Wang Z."/>
            <person name="Sha Y."/>
            <person name="Zhang B."/>
            <person name="Wu H."/>
            <person name="Tang D."/>
            <person name="Shen Q."/>
            <person name="Xue P."/>
            <person name="Zou S."/>
            <person name="Wang X."/>
            <person name="Liu X."/>
            <person name="Wang F."/>
            <person name="Yang Y."/>
            <person name="An X."/>
            <person name="Dong Z."/>
            <person name="Zhang K."/>
            <person name="Zhang X."/>
            <person name="Luo M.C."/>
            <person name="Dvorak J."/>
            <person name="Tong Y."/>
            <person name="Wang J."/>
            <person name="Yang H."/>
            <person name="Li Z."/>
            <person name="Wang D."/>
            <person name="Zhang A."/>
            <person name="Wang J."/>
        </authorList>
    </citation>
    <scope>NUCLEOTIDE SEQUENCE</scope>
    <source>
        <strain evidence="3">cv. G1812</strain>
    </source>
</reference>
<dbReference type="EnsemblPlants" id="TuG1812G0100004008.01.T02">
    <property type="protein sequence ID" value="TuG1812G0100004008.01.T02.cds366983"/>
    <property type="gene ID" value="TuG1812G0100004008.01"/>
</dbReference>
<proteinExistence type="predicted"/>
<protein>
    <submittedName>
        <fullName evidence="2">Uncharacterized protein</fullName>
    </submittedName>
</protein>
<name>A0A8R7P6Q7_TRIUA</name>
<dbReference type="Gramene" id="TuG1812G0100004008.01.T01">
    <property type="protein sequence ID" value="TuG1812G0100004008.01.T01.cds366985"/>
    <property type="gene ID" value="TuG1812G0100004008.01"/>
</dbReference>
<evidence type="ECO:0000313" key="2">
    <source>
        <dbReference type="EnsemblPlants" id="TuG1812G0100004008.01.T01.cds366985"/>
    </source>
</evidence>
<feature type="region of interest" description="Disordered" evidence="1">
    <location>
        <begin position="24"/>
        <end position="43"/>
    </location>
</feature>
<dbReference type="Proteomes" id="UP000015106">
    <property type="component" value="Chromosome 1"/>
</dbReference>
<reference evidence="2" key="2">
    <citation type="submission" date="2018-03" db="EMBL/GenBank/DDBJ databases">
        <title>The Triticum urartu genome reveals the dynamic nature of wheat genome evolution.</title>
        <authorList>
            <person name="Ling H."/>
            <person name="Ma B."/>
            <person name="Shi X."/>
            <person name="Liu H."/>
            <person name="Dong L."/>
            <person name="Sun H."/>
            <person name="Cao Y."/>
            <person name="Gao Q."/>
            <person name="Zheng S."/>
            <person name="Li Y."/>
            <person name="Yu Y."/>
            <person name="Du H."/>
            <person name="Qi M."/>
            <person name="Li Y."/>
            <person name="Yu H."/>
            <person name="Cui Y."/>
            <person name="Wang N."/>
            <person name="Chen C."/>
            <person name="Wu H."/>
            <person name="Zhao Y."/>
            <person name="Zhang J."/>
            <person name="Li Y."/>
            <person name="Zhou W."/>
            <person name="Zhang B."/>
            <person name="Hu W."/>
            <person name="Eijk M."/>
            <person name="Tang J."/>
            <person name="Witsenboer H."/>
            <person name="Zhao S."/>
            <person name="Li Z."/>
            <person name="Zhang A."/>
            <person name="Wang D."/>
            <person name="Liang C."/>
        </authorList>
    </citation>
    <scope>NUCLEOTIDE SEQUENCE [LARGE SCALE GENOMIC DNA]</scope>
    <source>
        <strain evidence="2">cv. G1812</strain>
    </source>
</reference>
<dbReference type="Gramene" id="TuG1812G0100004008.01.T02">
    <property type="protein sequence ID" value="TuG1812G0100004008.01.T02.cds366983"/>
    <property type="gene ID" value="TuG1812G0100004008.01"/>
</dbReference>
<dbReference type="EnsemblPlants" id="TuG1812G0100004008.01.T01">
    <property type="protein sequence ID" value="TuG1812G0100004008.01.T01.cds366985"/>
    <property type="gene ID" value="TuG1812G0100004008.01"/>
</dbReference>
<keyword evidence="3" id="KW-1185">Reference proteome</keyword>
<evidence type="ECO:0000313" key="3">
    <source>
        <dbReference type="Proteomes" id="UP000015106"/>
    </source>
</evidence>